<sequence>MLENALFILRHPMIAARTASILFQASLNIYETPIGDFPVEPEILFDLPLSQAAARLGLMNPGPDLPPSLDWGNKKPELGNRPLHNDL</sequence>
<dbReference type="AlphaFoldDB" id="A0A1F4YDD5"/>
<dbReference type="Proteomes" id="UP000178176">
    <property type="component" value="Unassembled WGS sequence"/>
</dbReference>
<feature type="compositionally biased region" description="Basic and acidic residues" evidence="1">
    <location>
        <begin position="72"/>
        <end position="87"/>
    </location>
</feature>
<organism evidence="2 3">
    <name type="scientific">Candidatus Amesbacteria bacterium RIFCSPHIGHO2_01_FULL_48_32b</name>
    <dbReference type="NCBI Taxonomy" id="1797253"/>
    <lineage>
        <taxon>Bacteria</taxon>
        <taxon>Candidatus Amesiibacteriota</taxon>
    </lineage>
</organism>
<comment type="caution">
    <text evidence="2">The sequence shown here is derived from an EMBL/GenBank/DDBJ whole genome shotgun (WGS) entry which is preliminary data.</text>
</comment>
<reference evidence="2 3" key="1">
    <citation type="journal article" date="2016" name="Nat. Commun.">
        <title>Thousands of microbial genomes shed light on interconnected biogeochemical processes in an aquifer system.</title>
        <authorList>
            <person name="Anantharaman K."/>
            <person name="Brown C.T."/>
            <person name="Hug L.A."/>
            <person name="Sharon I."/>
            <person name="Castelle C.J."/>
            <person name="Probst A.J."/>
            <person name="Thomas B.C."/>
            <person name="Singh A."/>
            <person name="Wilkins M.J."/>
            <person name="Karaoz U."/>
            <person name="Brodie E.L."/>
            <person name="Williams K.H."/>
            <person name="Hubbard S.S."/>
            <person name="Banfield J.F."/>
        </authorList>
    </citation>
    <scope>NUCLEOTIDE SEQUENCE [LARGE SCALE GENOMIC DNA]</scope>
</reference>
<evidence type="ECO:0000313" key="2">
    <source>
        <dbReference type="EMBL" id="OGC91766.1"/>
    </source>
</evidence>
<accession>A0A1F4YDD5</accession>
<feature type="region of interest" description="Disordered" evidence="1">
    <location>
        <begin position="65"/>
        <end position="87"/>
    </location>
</feature>
<name>A0A1F4YDD5_9BACT</name>
<evidence type="ECO:0000313" key="3">
    <source>
        <dbReference type="Proteomes" id="UP000178176"/>
    </source>
</evidence>
<dbReference type="EMBL" id="MEXH01000029">
    <property type="protein sequence ID" value="OGC91766.1"/>
    <property type="molecule type" value="Genomic_DNA"/>
</dbReference>
<gene>
    <name evidence="2" type="ORF">A2876_01500</name>
</gene>
<protein>
    <submittedName>
        <fullName evidence="2">Uncharacterized protein</fullName>
    </submittedName>
</protein>
<proteinExistence type="predicted"/>
<evidence type="ECO:0000256" key="1">
    <source>
        <dbReference type="SAM" id="MobiDB-lite"/>
    </source>
</evidence>